<evidence type="ECO:0000256" key="4">
    <source>
        <dbReference type="ARBA" id="ARBA00022603"/>
    </source>
</evidence>
<dbReference type="GeneID" id="116950107"/>
<dbReference type="SUPFAM" id="SSF48452">
    <property type="entry name" value="TPR-like"/>
    <property type="match status" value="1"/>
</dbReference>
<dbReference type="AlphaFoldDB" id="A0AAJ7TSR7"/>
<evidence type="ECO:0000256" key="7">
    <source>
        <dbReference type="ARBA" id="ARBA00023242"/>
    </source>
</evidence>
<feature type="region of interest" description="Disordered" evidence="9">
    <location>
        <begin position="17"/>
        <end position="69"/>
    </location>
</feature>
<organism evidence="11 12">
    <name type="scientific">Petromyzon marinus</name>
    <name type="common">Sea lamprey</name>
    <dbReference type="NCBI Taxonomy" id="7757"/>
    <lineage>
        <taxon>Eukaryota</taxon>
        <taxon>Metazoa</taxon>
        <taxon>Chordata</taxon>
        <taxon>Craniata</taxon>
        <taxon>Vertebrata</taxon>
        <taxon>Cyclostomata</taxon>
        <taxon>Hyperoartia</taxon>
        <taxon>Petromyzontiformes</taxon>
        <taxon>Petromyzontidae</taxon>
        <taxon>Petromyzon</taxon>
    </lineage>
</organism>
<feature type="region of interest" description="Disordered" evidence="9">
    <location>
        <begin position="868"/>
        <end position="916"/>
    </location>
</feature>
<evidence type="ECO:0000313" key="11">
    <source>
        <dbReference type="Proteomes" id="UP001318040"/>
    </source>
</evidence>
<proteinExistence type="predicted"/>
<dbReference type="GO" id="GO:0005737">
    <property type="term" value="C:cytoplasm"/>
    <property type="evidence" value="ECO:0007669"/>
    <property type="project" value="UniProtKB-SubCell"/>
</dbReference>
<comment type="catalytic activity">
    <reaction evidence="8">
        <text>L-lysyl-[protein] + S-adenosyl-L-methionine = N(6)-methyl-L-lysyl-[protein] + S-adenosyl-L-homocysteine + H(+)</text>
        <dbReference type="Rhea" id="RHEA:51736"/>
        <dbReference type="Rhea" id="RHEA-COMP:9752"/>
        <dbReference type="Rhea" id="RHEA-COMP:13053"/>
        <dbReference type="ChEBI" id="CHEBI:15378"/>
        <dbReference type="ChEBI" id="CHEBI:29969"/>
        <dbReference type="ChEBI" id="CHEBI:57856"/>
        <dbReference type="ChEBI" id="CHEBI:59789"/>
        <dbReference type="ChEBI" id="CHEBI:61929"/>
    </reaction>
</comment>
<evidence type="ECO:0000256" key="9">
    <source>
        <dbReference type="SAM" id="MobiDB-lite"/>
    </source>
</evidence>
<comment type="subcellular location">
    <subcellularLocation>
        <location evidence="2">Cytoplasm</location>
    </subcellularLocation>
    <subcellularLocation>
        <location evidence="1">Nucleus</location>
    </subcellularLocation>
</comment>
<dbReference type="InterPro" id="IPR052097">
    <property type="entry name" value="SET-MYND_domain_protein"/>
</dbReference>
<evidence type="ECO:0000256" key="6">
    <source>
        <dbReference type="ARBA" id="ARBA00022691"/>
    </source>
</evidence>
<dbReference type="Gene3D" id="1.25.40.10">
    <property type="entry name" value="Tetratricopeptide repeat domain"/>
    <property type="match status" value="2"/>
</dbReference>
<dbReference type="RefSeq" id="XP_032823453.1">
    <property type="nucleotide sequence ID" value="XM_032967562.1"/>
</dbReference>
<sequence length="916" mass="97654">MASPPLLLPRVLSAALEARGSERVDEKGGSRERIDAGRDEREPGGRGSPGDESGERARDERERGDPQPSLSKLVRRCWSQWSEQDEALLRRTCAPLAAAKDPAGALRHRQEGNRFFQQKQNGRAAACYSRSICLATPGSEEQALAFANRSAALFHMQHHQACLDDIDRALANGYPARLTHKLLSRRADALAALEHARQNPGDNPTAAVAAMGNPDVSAAGGCGRDETLAENGGRAGERVSVELRWSERSGRHLVAARDLHPGETLLVEPAFASAVAPDADADRERALSPEERCCHHCLREAEPVLPVPCQRCSYARFCGEPCRDAAVRSRHHGSVECALASRGLLQGLGPFVQASLRTLLIAGPRGVVAAVSGDASGGDEEIARTCADFLRDAPSGAGSDAEKAGTPGVDKTPTVSAAASAVKIAGCGEDAVYRSDYRAVYHLVTHADTRDTAHILPLAWAAAAVCRHLHELGFSFLSGEPGGTAPSPESGRSGAGREDEGATGAGGHVVAPAELQGELLLVGTLLLRHLLQLWCNAYAVTTLSSGTAFPAPAAAVESSEHRRVAVALFPVASLLNHACRPNVSLAFRGAVLTVRAAAPILAGEQLLHCYGPQAERMEGAERRRLLRSEYRFECACAACAEEEERGGPHPHDAFLCESCGSFLKRGGESTPVDEMECSSVRCGRRFSRAPLLASHAELRALVARARSAFEEHGKPEVASKVLAECLRRGRSLLNPLHATLGEASDCLAQVLAAQGRWEDAARHLRSSLVSVEARFGPGSPETAYELFKLTQLLFNGSTRGSLWEADTSRDGPGAEVRTPQRGTDGAGSAARLTRIKWVSPRSSLARSSKETPTLPAHACLTVPLAVHETHGGARRGRGVGDATDRGATEARQRRVGRKFNRPRRSNEDGVALVSHR</sequence>
<evidence type="ECO:0000256" key="1">
    <source>
        <dbReference type="ARBA" id="ARBA00004123"/>
    </source>
</evidence>
<dbReference type="GO" id="GO:0007507">
    <property type="term" value="P:heart development"/>
    <property type="evidence" value="ECO:0007669"/>
    <property type="project" value="TreeGrafter"/>
</dbReference>
<dbReference type="PROSITE" id="PS50280">
    <property type="entry name" value="SET"/>
    <property type="match status" value="1"/>
</dbReference>
<gene>
    <name evidence="12" type="primary">SMYD4</name>
</gene>
<feature type="compositionally biased region" description="Basic and acidic residues" evidence="9">
    <location>
        <begin position="882"/>
        <end position="892"/>
    </location>
</feature>
<dbReference type="KEGG" id="pmrn:116950107"/>
<reference evidence="12" key="1">
    <citation type="submission" date="2025-08" db="UniProtKB">
        <authorList>
            <consortium name="RefSeq"/>
        </authorList>
    </citation>
    <scope>IDENTIFICATION</scope>
    <source>
        <tissue evidence="12">Sperm</tissue>
    </source>
</reference>
<dbReference type="InterPro" id="IPR046341">
    <property type="entry name" value="SET_dom_sf"/>
</dbReference>
<dbReference type="SUPFAM" id="SSF82199">
    <property type="entry name" value="SET domain"/>
    <property type="match status" value="1"/>
</dbReference>
<dbReference type="CDD" id="cd10536">
    <property type="entry name" value="SET_SMYD4"/>
    <property type="match status" value="1"/>
</dbReference>
<feature type="region of interest" description="Disordered" evidence="9">
    <location>
        <begin position="480"/>
        <end position="507"/>
    </location>
</feature>
<dbReference type="InterPro" id="IPR011990">
    <property type="entry name" value="TPR-like_helical_dom_sf"/>
</dbReference>
<dbReference type="InterPro" id="IPR001214">
    <property type="entry name" value="SET_dom"/>
</dbReference>
<accession>A0AAJ7TSR7</accession>
<evidence type="ECO:0000256" key="8">
    <source>
        <dbReference type="ARBA" id="ARBA00048985"/>
    </source>
</evidence>
<evidence type="ECO:0000256" key="3">
    <source>
        <dbReference type="ARBA" id="ARBA00022490"/>
    </source>
</evidence>
<evidence type="ECO:0000259" key="10">
    <source>
        <dbReference type="PROSITE" id="PS50280"/>
    </source>
</evidence>
<dbReference type="PANTHER" id="PTHR46165:SF2">
    <property type="entry name" value="SET AND MYND DOMAIN-CONTAINING PROTEIN 4"/>
    <property type="match status" value="1"/>
</dbReference>
<dbReference type="CTD" id="114826"/>
<dbReference type="GO" id="GO:0008168">
    <property type="term" value="F:methyltransferase activity"/>
    <property type="evidence" value="ECO:0007669"/>
    <property type="project" value="UniProtKB-KW"/>
</dbReference>
<evidence type="ECO:0000313" key="12">
    <source>
        <dbReference type="RefSeq" id="XP_032823453.1"/>
    </source>
</evidence>
<dbReference type="GO" id="GO:0005634">
    <property type="term" value="C:nucleus"/>
    <property type="evidence" value="ECO:0007669"/>
    <property type="project" value="UniProtKB-SubCell"/>
</dbReference>
<feature type="compositionally biased region" description="Basic and acidic residues" evidence="9">
    <location>
        <begin position="53"/>
        <end position="65"/>
    </location>
</feature>
<dbReference type="GO" id="GO:0042826">
    <property type="term" value="F:histone deacetylase binding"/>
    <property type="evidence" value="ECO:0007669"/>
    <property type="project" value="TreeGrafter"/>
</dbReference>
<name>A0AAJ7TSR7_PETMA</name>
<keyword evidence="11" id="KW-1185">Reference proteome</keyword>
<keyword evidence="4" id="KW-0489">Methyltransferase</keyword>
<dbReference type="Proteomes" id="UP001318040">
    <property type="component" value="Chromosome 38"/>
</dbReference>
<feature type="domain" description="SET" evidence="10">
    <location>
        <begin position="239"/>
        <end position="611"/>
    </location>
</feature>
<evidence type="ECO:0000256" key="2">
    <source>
        <dbReference type="ARBA" id="ARBA00004496"/>
    </source>
</evidence>
<keyword evidence="6" id="KW-0949">S-adenosyl-L-methionine</keyword>
<feature type="region of interest" description="Disordered" evidence="9">
    <location>
        <begin position="803"/>
        <end position="829"/>
    </location>
</feature>
<keyword evidence="7" id="KW-0539">Nucleus</keyword>
<keyword evidence="3" id="KW-0963">Cytoplasm</keyword>
<dbReference type="PANTHER" id="PTHR46165">
    <property type="entry name" value="SET AND MYND DOMAIN-CONTAINING PROTEIN 4"/>
    <property type="match status" value="1"/>
</dbReference>
<dbReference type="Pfam" id="PF00856">
    <property type="entry name" value="SET"/>
    <property type="match status" value="1"/>
</dbReference>
<feature type="compositionally biased region" description="Basic and acidic residues" evidence="9">
    <location>
        <begin position="19"/>
        <end position="44"/>
    </location>
</feature>
<feature type="compositionally biased region" description="Basic residues" evidence="9">
    <location>
        <begin position="893"/>
        <end position="903"/>
    </location>
</feature>
<keyword evidence="5" id="KW-0808">Transferase</keyword>
<dbReference type="Gene3D" id="2.170.270.10">
    <property type="entry name" value="SET domain"/>
    <property type="match status" value="1"/>
</dbReference>
<dbReference type="InterPro" id="IPR044421">
    <property type="entry name" value="SMYD4_SET"/>
</dbReference>
<protein>
    <submittedName>
        <fullName evidence="12">SET and MYND domain-containing protein 4 isoform X1</fullName>
    </submittedName>
</protein>
<evidence type="ECO:0000256" key="5">
    <source>
        <dbReference type="ARBA" id="ARBA00022679"/>
    </source>
</evidence>
<dbReference type="GO" id="GO:0032259">
    <property type="term" value="P:methylation"/>
    <property type="evidence" value="ECO:0007669"/>
    <property type="project" value="UniProtKB-KW"/>
</dbReference>